<sequence length="23" mass="2536">MASYALQVTNLMAEMLPVVPDLE</sequence>
<gene>
    <name evidence="1" type="ORF">L195_g036122</name>
</gene>
<organism evidence="1 2">
    <name type="scientific">Trifolium pratense</name>
    <name type="common">Red clover</name>
    <dbReference type="NCBI Taxonomy" id="57577"/>
    <lineage>
        <taxon>Eukaryota</taxon>
        <taxon>Viridiplantae</taxon>
        <taxon>Streptophyta</taxon>
        <taxon>Embryophyta</taxon>
        <taxon>Tracheophyta</taxon>
        <taxon>Spermatophyta</taxon>
        <taxon>Magnoliopsida</taxon>
        <taxon>eudicotyledons</taxon>
        <taxon>Gunneridae</taxon>
        <taxon>Pentapetalae</taxon>
        <taxon>rosids</taxon>
        <taxon>fabids</taxon>
        <taxon>Fabales</taxon>
        <taxon>Fabaceae</taxon>
        <taxon>Papilionoideae</taxon>
        <taxon>50 kb inversion clade</taxon>
        <taxon>NPAAA clade</taxon>
        <taxon>Hologalegina</taxon>
        <taxon>IRL clade</taxon>
        <taxon>Trifolieae</taxon>
        <taxon>Trifolium</taxon>
    </lineage>
</organism>
<dbReference type="EMBL" id="ASHM01037313">
    <property type="protein sequence ID" value="PNX80126.1"/>
    <property type="molecule type" value="Genomic_DNA"/>
</dbReference>
<name>A0A2K3LNK8_TRIPR</name>
<reference evidence="1 2" key="2">
    <citation type="journal article" date="2017" name="Front. Plant Sci.">
        <title>Gene Classification and Mining of Molecular Markers Useful in Red Clover (Trifolium pratense) Breeding.</title>
        <authorList>
            <person name="Istvanek J."/>
            <person name="Dluhosova J."/>
            <person name="Dluhos P."/>
            <person name="Patkova L."/>
            <person name="Nedelnik J."/>
            <person name="Repkova J."/>
        </authorList>
    </citation>
    <scope>NUCLEOTIDE SEQUENCE [LARGE SCALE GENOMIC DNA]</scope>
    <source>
        <strain evidence="2">cv. Tatra</strain>
        <tissue evidence="1">Young leaves</tissue>
    </source>
</reference>
<evidence type="ECO:0000313" key="2">
    <source>
        <dbReference type="Proteomes" id="UP000236291"/>
    </source>
</evidence>
<feature type="non-terminal residue" evidence="1">
    <location>
        <position position="23"/>
    </location>
</feature>
<accession>A0A2K3LNK8</accession>
<protein>
    <submittedName>
        <fullName evidence="1">Uncharacterized protein</fullName>
    </submittedName>
</protein>
<reference evidence="1 2" key="1">
    <citation type="journal article" date="2014" name="Am. J. Bot.">
        <title>Genome assembly and annotation for red clover (Trifolium pratense; Fabaceae).</title>
        <authorList>
            <person name="Istvanek J."/>
            <person name="Jaros M."/>
            <person name="Krenek A."/>
            <person name="Repkova J."/>
        </authorList>
    </citation>
    <scope>NUCLEOTIDE SEQUENCE [LARGE SCALE GENOMIC DNA]</scope>
    <source>
        <strain evidence="2">cv. Tatra</strain>
        <tissue evidence="1">Young leaves</tissue>
    </source>
</reference>
<dbReference type="AlphaFoldDB" id="A0A2K3LNK8"/>
<proteinExistence type="predicted"/>
<dbReference type="Proteomes" id="UP000236291">
    <property type="component" value="Unassembled WGS sequence"/>
</dbReference>
<comment type="caution">
    <text evidence="1">The sequence shown here is derived from an EMBL/GenBank/DDBJ whole genome shotgun (WGS) entry which is preliminary data.</text>
</comment>
<evidence type="ECO:0000313" key="1">
    <source>
        <dbReference type="EMBL" id="PNX80126.1"/>
    </source>
</evidence>